<evidence type="ECO:0000256" key="3">
    <source>
        <dbReference type="ARBA" id="ARBA00022722"/>
    </source>
</evidence>
<dbReference type="Pfam" id="PF03372">
    <property type="entry name" value="Exo_endo_phos"/>
    <property type="match status" value="1"/>
</dbReference>
<comment type="cofactor">
    <cofactor evidence="2">
        <name>Mg(2+)</name>
        <dbReference type="ChEBI" id="CHEBI:18420"/>
    </cofactor>
</comment>
<evidence type="ECO:0000259" key="9">
    <source>
        <dbReference type="Pfam" id="PF03372"/>
    </source>
</evidence>
<feature type="domain" description="Endonuclease/exonuclease/phosphatase" evidence="9">
    <location>
        <begin position="99"/>
        <end position="388"/>
    </location>
</feature>
<keyword evidence="6" id="KW-0378">Hydrolase</keyword>
<evidence type="ECO:0000256" key="6">
    <source>
        <dbReference type="ARBA" id="ARBA00022801"/>
    </source>
</evidence>
<name>A0A6C0DSK6_9ZZZZ</name>
<dbReference type="InterPro" id="IPR051547">
    <property type="entry name" value="TDP2-like"/>
</dbReference>
<keyword evidence="7" id="KW-0460">Magnesium</keyword>
<keyword evidence="8" id="KW-0234">DNA repair</keyword>
<organism evidence="10">
    <name type="scientific">viral metagenome</name>
    <dbReference type="NCBI Taxonomy" id="1070528"/>
    <lineage>
        <taxon>unclassified sequences</taxon>
        <taxon>metagenomes</taxon>
        <taxon>organismal metagenomes</taxon>
    </lineage>
</organism>
<dbReference type="GO" id="GO:0016605">
    <property type="term" value="C:PML body"/>
    <property type="evidence" value="ECO:0007669"/>
    <property type="project" value="TreeGrafter"/>
</dbReference>
<evidence type="ECO:0000313" key="10">
    <source>
        <dbReference type="EMBL" id="QHT19340.1"/>
    </source>
</evidence>
<keyword evidence="4" id="KW-0479">Metal-binding</keyword>
<dbReference type="PANTHER" id="PTHR15822:SF4">
    <property type="entry name" value="TYROSYL-DNA PHOSPHODIESTERASE 2"/>
    <property type="match status" value="1"/>
</dbReference>
<sequence length="408" mass="47485">MDFPDESQEHRDCPENVPVLCGKKTLSRGLCVGTRDECKTRKQGVRAILKLPENTAGRDYGYVSDFLGRGCYVPTASMKIDYQRSYRRFDSVPDTFSLLTYNIWGLPKPKLKRLFNLRKPLLINTLNGTDADMFCLQEMSHMAYTEMAEWIDQYAFASEVPFPVDTERRNRSVEVYFVSRYRPKKITVYGITGVLGYENSLLVVEYPNLTIFNMYSQAGSKHSVGQEKTWIHYSRCRYDIMNMIYDMLPKGEAAVICGDFNFHLDGTEAEWPEMEMIRRFETAGFVDTYRKIHRVGGLTEDTDTNLMRWNQKLMAKKYRYDGILYRPGDWSVVGSQVIGKDLVYLNEANSEWFYDEISEAHRLGGRRRLRGVRQTRKGMRLPINASDHFGVLTKFRVRHGAKTRKVRR</sequence>
<reference evidence="10" key="1">
    <citation type="journal article" date="2020" name="Nature">
        <title>Giant virus diversity and host interactions through global metagenomics.</title>
        <authorList>
            <person name="Schulz F."/>
            <person name="Roux S."/>
            <person name="Paez-Espino D."/>
            <person name="Jungbluth S."/>
            <person name="Walsh D.A."/>
            <person name="Denef V.J."/>
            <person name="McMahon K.D."/>
            <person name="Konstantinidis K.T."/>
            <person name="Eloe-Fadrosh E.A."/>
            <person name="Kyrpides N.C."/>
            <person name="Woyke T."/>
        </authorList>
    </citation>
    <scope>NUCLEOTIDE SEQUENCE</scope>
    <source>
        <strain evidence="10">GVMAG-M-3300023174-57</strain>
    </source>
</reference>
<dbReference type="InterPro" id="IPR036691">
    <property type="entry name" value="Endo/exonu/phosph_ase_sf"/>
</dbReference>
<dbReference type="InterPro" id="IPR005135">
    <property type="entry name" value="Endo/exonuclease/phosphatase"/>
</dbReference>
<evidence type="ECO:0000256" key="8">
    <source>
        <dbReference type="ARBA" id="ARBA00023204"/>
    </source>
</evidence>
<comment type="cofactor">
    <cofactor evidence="1">
        <name>Mn(2+)</name>
        <dbReference type="ChEBI" id="CHEBI:29035"/>
    </cofactor>
</comment>
<dbReference type="GO" id="GO:0070260">
    <property type="term" value="F:5'-tyrosyl-DNA phosphodiesterase activity"/>
    <property type="evidence" value="ECO:0007669"/>
    <property type="project" value="TreeGrafter"/>
</dbReference>
<dbReference type="GO" id="GO:0004518">
    <property type="term" value="F:nuclease activity"/>
    <property type="evidence" value="ECO:0007669"/>
    <property type="project" value="UniProtKB-KW"/>
</dbReference>
<proteinExistence type="predicted"/>
<dbReference type="SUPFAM" id="SSF56219">
    <property type="entry name" value="DNase I-like"/>
    <property type="match status" value="1"/>
</dbReference>
<evidence type="ECO:0000256" key="1">
    <source>
        <dbReference type="ARBA" id="ARBA00001936"/>
    </source>
</evidence>
<accession>A0A6C0DSK6</accession>
<keyword evidence="5" id="KW-0227">DNA damage</keyword>
<dbReference type="GO" id="GO:0003697">
    <property type="term" value="F:single-stranded DNA binding"/>
    <property type="evidence" value="ECO:0007669"/>
    <property type="project" value="TreeGrafter"/>
</dbReference>
<dbReference type="PANTHER" id="PTHR15822">
    <property type="entry name" value="TRAF AND TNF RECEPTOR-ASSOCIATED PROTEIN"/>
    <property type="match status" value="1"/>
</dbReference>
<dbReference type="EMBL" id="MN739664">
    <property type="protein sequence ID" value="QHT19340.1"/>
    <property type="molecule type" value="Genomic_DNA"/>
</dbReference>
<evidence type="ECO:0000256" key="2">
    <source>
        <dbReference type="ARBA" id="ARBA00001946"/>
    </source>
</evidence>
<evidence type="ECO:0000256" key="7">
    <source>
        <dbReference type="ARBA" id="ARBA00022842"/>
    </source>
</evidence>
<evidence type="ECO:0000256" key="4">
    <source>
        <dbReference type="ARBA" id="ARBA00022723"/>
    </source>
</evidence>
<dbReference type="AlphaFoldDB" id="A0A6C0DSK6"/>
<keyword evidence="3" id="KW-0540">Nuclease</keyword>
<dbReference type="GO" id="GO:0005737">
    <property type="term" value="C:cytoplasm"/>
    <property type="evidence" value="ECO:0007669"/>
    <property type="project" value="TreeGrafter"/>
</dbReference>
<dbReference type="GO" id="GO:0006302">
    <property type="term" value="P:double-strand break repair"/>
    <property type="evidence" value="ECO:0007669"/>
    <property type="project" value="TreeGrafter"/>
</dbReference>
<dbReference type="GO" id="GO:0046872">
    <property type="term" value="F:metal ion binding"/>
    <property type="evidence" value="ECO:0007669"/>
    <property type="project" value="UniProtKB-KW"/>
</dbReference>
<protein>
    <recommendedName>
        <fullName evidence="9">Endonuclease/exonuclease/phosphatase domain-containing protein</fullName>
    </recommendedName>
</protein>
<evidence type="ECO:0000256" key="5">
    <source>
        <dbReference type="ARBA" id="ARBA00022763"/>
    </source>
</evidence>
<dbReference type="Gene3D" id="3.60.10.10">
    <property type="entry name" value="Endonuclease/exonuclease/phosphatase"/>
    <property type="match status" value="1"/>
</dbReference>